<name>A0A0C9UTS0_SPHS4</name>
<feature type="compositionally biased region" description="Polar residues" evidence="1">
    <location>
        <begin position="100"/>
        <end position="109"/>
    </location>
</feature>
<gene>
    <name evidence="2" type="ORF">M422DRAFT_265525</name>
</gene>
<dbReference type="EMBL" id="KN837224">
    <property type="protein sequence ID" value="KIJ32642.1"/>
    <property type="molecule type" value="Genomic_DNA"/>
</dbReference>
<evidence type="ECO:0000313" key="3">
    <source>
        <dbReference type="Proteomes" id="UP000054279"/>
    </source>
</evidence>
<protein>
    <submittedName>
        <fullName evidence="2">Uncharacterized protein</fullName>
    </submittedName>
</protein>
<proteinExistence type="predicted"/>
<accession>A0A0C9UTS0</accession>
<sequence length="443" mass="48409">MLRLLQRAAPKPDAEDGEEIVLDDVSASDSEAEEAEDSKTTRERKVAGGNALHPALKHQGGGASAGKKRKICIQESPLREEPKVPPAKKQQKSAPKTKDNTMNQASAKSSKPVAGVSEVPKKPKQTCVLDVELVFEETDILKQWGCSQAEGAGHHGVPECEVAEDPAQMKHAQSETEADGFLVRRKLPPAFRRDFLKWHNDFTLHQDALDWESERASTMGCDVAMAARFIEATEVDEAITLGAQLDLSAPHPSNETDIGESWDVLMQPHETMPAISAFRGVKDWTNVYDTVLERGRGLLRRILNHPTDALRATEGEEAWCIEATTKGCEWLLKAVEILEADILLKRAVVYRSVPAASEQPMSKLATVEGIAWCDSVNTALPELKNRLPSVDINGVRIGHGGNLSNNGGVWVKGAHEARVTCRGIASENSDLIKIETSFKQLAN</sequence>
<keyword evidence="3" id="KW-1185">Reference proteome</keyword>
<dbReference type="AlphaFoldDB" id="A0A0C9UTS0"/>
<dbReference type="HOGENOM" id="CLU_618435_0_0_1"/>
<dbReference type="Proteomes" id="UP000054279">
    <property type="component" value="Unassembled WGS sequence"/>
</dbReference>
<feature type="compositionally biased region" description="Basic and acidic residues" evidence="1">
    <location>
        <begin position="37"/>
        <end position="46"/>
    </location>
</feature>
<organism evidence="2 3">
    <name type="scientific">Sphaerobolus stellatus (strain SS14)</name>
    <dbReference type="NCBI Taxonomy" id="990650"/>
    <lineage>
        <taxon>Eukaryota</taxon>
        <taxon>Fungi</taxon>
        <taxon>Dikarya</taxon>
        <taxon>Basidiomycota</taxon>
        <taxon>Agaricomycotina</taxon>
        <taxon>Agaricomycetes</taxon>
        <taxon>Phallomycetidae</taxon>
        <taxon>Geastrales</taxon>
        <taxon>Sphaerobolaceae</taxon>
        <taxon>Sphaerobolus</taxon>
    </lineage>
</organism>
<feature type="region of interest" description="Disordered" evidence="1">
    <location>
        <begin position="1"/>
        <end position="120"/>
    </location>
</feature>
<evidence type="ECO:0000256" key="1">
    <source>
        <dbReference type="SAM" id="MobiDB-lite"/>
    </source>
</evidence>
<evidence type="ECO:0000313" key="2">
    <source>
        <dbReference type="EMBL" id="KIJ32642.1"/>
    </source>
</evidence>
<reference evidence="2 3" key="1">
    <citation type="submission" date="2014-06" db="EMBL/GenBank/DDBJ databases">
        <title>Evolutionary Origins and Diversification of the Mycorrhizal Mutualists.</title>
        <authorList>
            <consortium name="DOE Joint Genome Institute"/>
            <consortium name="Mycorrhizal Genomics Consortium"/>
            <person name="Kohler A."/>
            <person name="Kuo A."/>
            <person name="Nagy L.G."/>
            <person name="Floudas D."/>
            <person name="Copeland A."/>
            <person name="Barry K.W."/>
            <person name="Cichocki N."/>
            <person name="Veneault-Fourrey C."/>
            <person name="LaButti K."/>
            <person name="Lindquist E.A."/>
            <person name="Lipzen A."/>
            <person name="Lundell T."/>
            <person name="Morin E."/>
            <person name="Murat C."/>
            <person name="Riley R."/>
            <person name="Ohm R."/>
            <person name="Sun H."/>
            <person name="Tunlid A."/>
            <person name="Henrissat B."/>
            <person name="Grigoriev I.V."/>
            <person name="Hibbett D.S."/>
            <person name="Martin F."/>
        </authorList>
    </citation>
    <scope>NUCLEOTIDE SEQUENCE [LARGE SCALE GENOMIC DNA]</scope>
    <source>
        <strain evidence="2 3">SS14</strain>
    </source>
</reference>